<protein>
    <submittedName>
        <fullName evidence="2">Uncharacterized protein</fullName>
    </submittedName>
</protein>
<dbReference type="EMBL" id="JBHSPX010000004">
    <property type="protein sequence ID" value="MFC6063265.1"/>
    <property type="molecule type" value="Genomic_DNA"/>
</dbReference>
<sequence length="146" mass="14828">MRAAGALERALSASGLPAVWAARHPVLRDRAVRERALAHVTGSLRVQPRPYRIAAGLALRLLPLAFLLVTGRWATLAGPAALANGSARLARLPGVALLLRSAEALALYGGLDGGPDRLVAGAGAPPPDSPPKSPPVPPSVPTGAPS</sequence>
<dbReference type="RefSeq" id="WP_031053830.1">
    <property type="nucleotide sequence ID" value="NZ_JBHSPX010000004.1"/>
</dbReference>
<evidence type="ECO:0000313" key="2">
    <source>
        <dbReference type="EMBL" id="MFC6063265.1"/>
    </source>
</evidence>
<keyword evidence="3" id="KW-1185">Reference proteome</keyword>
<dbReference type="Proteomes" id="UP001596139">
    <property type="component" value="Unassembled WGS sequence"/>
</dbReference>
<gene>
    <name evidence="2" type="ORF">ACFP4F_11970</name>
</gene>
<feature type="region of interest" description="Disordered" evidence="1">
    <location>
        <begin position="117"/>
        <end position="146"/>
    </location>
</feature>
<comment type="caution">
    <text evidence="2">The sequence shown here is derived from an EMBL/GenBank/DDBJ whole genome shotgun (WGS) entry which is preliminary data.</text>
</comment>
<evidence type="ECO:0000313" key="3">
    <source>
        <dbReference type="Proteomes" id="UP001596139"/>
    </source>
</evidence>
<accession>A0ABW1MHQ8</accession>
<proteinExistence type="predicted"/>
<organism evidence="2 3">
    <name type="scientific">Streptomyces ochraceiscleroticus</name>
    <dbReference type="NCBI Taxonomy" id="47761"/>
    <lineage>
        <taxon>Bacteria</taxon>
        <taxon>Bacillati</taxon>
        <taxon>Actinomycetota</taxon>
        <taxon>Actinomycetes</taxon>
        <taxon>Kitasatosporales</taxon>
        <taxon>Streptomycetaceae</taxon>
        <taxon>Streptomyces</taxon>
    </lineage>
</organism>
<name>A0ABW1MHQ8_9ACTN</name>
<feature type="compositionally biased region" description="Pro residues" evidence="1">
    <location>
        <begin position="124"/>
        <end position="140"/>
    </location>
</feature>
<reference evidence="3" key="1">
    <citation type="journal article" date="2019" name="Int. J. Syst. Evol. Microbiol.">
        <title>The Global Catalogue of Microorganisms (GCM) 10K type strain sequencing project: providing services to taxonomists for standard genome sequencing and annotation.</title>
        <authorList>
            <consortium name="The Broad Institute Genomics Platform"/>
            <consortium name="The Broad Institute Genome Sequencing Center for Infectious Disease"/>
            <person name="Wu L."/>
            <person name="Ma J."/>
        </authorList>
    </citation>
    <scope>NUCLEOTIDE SEQUENCE [LARGE SCALE GENOMIC DNA]</scope>
    <source>
        <strain evidence="3">CGMCC 1.15180</strain>
    </source>
</reference>
<evidence type="ECO:0000256" key="1">
    <source>
        <dbReference type="SAM" id="MobiDB-lite"/>
    </source>
</evidence>